<sequence>MRGAMSWHLLFSLLCNQNDGPEAHARLVDHGWHQNLVVGYCTSAAASPEVIAQSHAGQVAAHLFRLHGKGEGNCSQLSFMPSY</sequence>
<organism evidence="1 2">
    <name type="scientific">Pseudomassariella vexata</name>
    <dbReference type="NCBI Taxonomy" id="1141098"/>
    <lineage>
        <taxon>Eukaryota</taxon>
        <taxon>Fungi</taxon>
        <taxon>Dikarya</taxon>
        <taxon>Ascomycota</taxon>
        <taxon>Pezizomycotina</taxon>
        <taxon>Sordariomycetes</taxon>
        <taxon>Xylariomycetidae</taxon>
        <taxon>Amphisphaeriales</taxon>
        <taxon>Pseudomassariaceae</taxon>
        <taxon>Pseudomassariella</taxon>
    </lineage>
</organism>
<dbReference type="Proteomes" id="UP000193689">
    <property type="component" value="Unassembled WGS sequence"/>
</dbReference>
<name>A0A1Y2DL99_9PEZI</name>
<protein>
    <submittedName>
        <fullName evidence="1">Uncharacterized protein</fullName>
    </submittedName>
</protein>
<dbReference type="GeneID" id="63781656"/>
<accession>A0A1Y2DL99</accession>
<evidence type="ECO:0000313" key="1">
    <source>
        <dbReference type="EMBL" id="ORY60050.1"/>
    </source>
</evidence>
<proteinExistence type="predicted"/>
<dbReference type="InParanoid" id="A0A1Y2DL99"/>
<dbReference type="AlphaFoldDB" id="A0A1Y2DL99"/>
<dbReference type="EMBL" id="MCFJ01000012">
    <property type="protein sequence ID" value="ORY60050.1"/>
    <property type="molecule type" value="Genomic_DNA"/>
</dbReference>
<gene>
    <name evidence="1" type="ORF">BCR38DRAFT_52943</name>
</gene>
<comment type="caution">
    <text evidence="1">The sequence shown here is derived from an EMBL/GenBank/DDBJ whole genome shotgun (WGS) entry which is preliminary data.</text>
</comment>
<evidence type="ECO:0000313" key="2">
    <source>
        <dbReference type="Proteomes" id="UP000193689"/>
    </source>
</evidence>
<reference evidence="1 2" key="1">
    <citation type="submission" date="2016-07" db="EMBL/GenBank/DDBJ databases">
        <title>Pervasive Adenine N6-methylation of Active Genes in Fungi.</title>
        <authorList>
            <consortium name="DOE Joint Genome Institute"/>
            <person name="Mondo S.J."/>
            <person name="Dannebaum R.O."/>
            <person name="Kuo R.C."/>
            <person name="Labutti K."/>
            <person name="Haridas S."/>
            <person name="Kuo A."/>
            <person name="Salamov A."/>
            <person name="Ahrendt S.R."/>
            <person name="Lipzen A."/>
            <person name="Sullivan W."/>
            <person name="Andreopoulos W.B."/>
            <person name="Clum A."/>
            <person name="Lindquist E."/>
            <person name="Daum C."/>
            <person name="Ramamoorthy G.K."/>
            <person name="Gryganskyi A."/>
            <person name="Culley D."/>
            <person name="Magnuson J.K."/>
            <person name="James T.Y."/>
            <person name="O'Malley M.A."/>
            <person name="Stajich J.E."/>
            <person name="Spatafora J.W."/>
            <person name="Visel A."/>
            <person name="Grigoriev I.V."/>
        </authorList>
    </citation>
    <scope>NUCLEOTIDE SEQUENCE [LARGE SCALE GENOMIC DNA]</scope>
    <source>
        <strain evidence="1 2">CBS 129021</strain>
    </source>
</reference>
<dbReference type="RefSeq" id="XP_040712484.1">
    <property type="nucleotide sequence ID" value="XM_040865444.1"/>
</dbReference>
<keyword evidence="2" id="KW-1185">Reference proteome</keyword>